<keyword evidence="11" id="KW-0137">Centromere</keyword>
<dbReference type="InterPro" id="IPR041112">
    <property type="entry name" value="Nuf2_DHR10-like"/>
</dbReference>
<protein>
    <submittedName>
        <fullName evidence="15">Uncharacterized protein</fullName>
    </submittedName>
</protein>
<dbReference type="InterPro" id="IPR038275">
    <property type="entry name" value="Nuf2_N_sf"/>
</dbReference>
<dbReference type="GO" id="GO:0031262">
    <property type="term" value="C:Ndc80 complex"/>
    <property type="evidence" value="ECO:0007669"/>
    <property type="project" value="InterPro"/>
</dbReference>
<evidence type="ECO:0000256" key="3">
    <source>
        <dbReference type="ARBA" id="ARBA00005498"/>
    </source>
</evidence>
<evidence type="ECO:0000256" key="7">
    <source>
        <dbReference type="ARBA" id="ARBA00022838"/>
    </source>
</evidence>
<keyword evidence="6" id="KW-0498">Mitosis</keyword>
<evidence type="ECO:0000256" key="4">
    <source>
        <dbReference type="ARBA" id="ARBA00022454"/>
    </source>
</evidence>
<comment type="subcellular location">
    <subcellularLocation>
        <location evidence="2">Chromosome</location>
        <location evidence="2">Centromere</location>
        <location evidence="2">Kinetochore</location>
    </subcellularLocation>
    <subcellularLocation>
        <location evidence="1">Nucleus</location>
    </subcellularLocation>
</comment>
<dbReference type="GO" id="GO:0051301">
    <property type="term" value="P:cell division"/>
    <property type="evidence" value="ECO:0007669"/>
    <property type="project" value="UniProtKB-KW"/>
</dbReference>
<keyword evidence="7" id="KW-0995">Kinetochore</keyword>
<feature type="domain" description="Kinetochore protein Nuf2 N-terminal" evidence="13">
    <location>
        <begin position="16"/>
        <end position="152"/>
    </location>
</feature>
<name>A0A0H5R7Y2_9EUKA</name>
<feature type="coiled-coil region" evidence="12">
    <location>
        <begin position="144"/>
        <end position="220"/>
    </location>
</feature>
<feature type="domain" description="Nuf2 DHR10-like" evidence="14">
    <location>
        <begin position="265"/>
        <end position="379"/>
    </location>
</feature>
<evidence type="ECO:0000256" key="12">
    <source>
        <dbReference type="SAM" id="Coils"/>
    </source>
</evidence>
<dbReference type="GO" id="GO:0007052">
    <property type="term" value="P:mitotic spindle organization"/>
    <property type="evidence" value="ECO:0007669"/>
    <property type="project" value="TreeGrafter"/>
</dbReference>
<dbReference type="Gene3D" id="1.10.418.60">
    <property type="entry name" value="Ncd80 complex, Nuf2 subunit"/>
    <property type="match status" value="1"/>
</dbReference>
<evidence type="ECO:0000256" key="2">
    <source>
        <dbReference type="ARBA" id="ARBA00004629"/>
    </source>
</evidence>
<feature type="non-terminal residue" evidence="15">
    <location>
        <position position="1"/>
    </location>
</feature>
<dbReference type="InterPro" id="IPR005549">
    <property type="entry name" value="Kinetochore_Nuf2_N"/>
</dbReference>
<dbReference type="AlphaFoldDB" id="A0A0H5R7Y2"/>
<keyword evidence="4" id="KW-0158">Chromosome</keyword>
<keyword evidence="5" id="KW-0132">Cell division</keyword>
<evidence type="ECO:0000256" key="11">
    <source>
        <dbReference type="ARBA" id="ARBA00023328"/>
    </source>
</evidence>
<evidence type="ECO:0000256" key="10">
    <source>
        <dbReference type="ARBA" id="ARBA00023306"/>
    </source>
</evidence>
<dbReference type="GO" id="GO:0005634">
    <property type="term" value="C:nucleus"/>
    <property type="evidence" value="ECO:0007669"/>
    <property type="project" value="UniProtKB-SubCell"/>
</dbReference>
<dbReference type="GO" id="GO:0051383">
    <property type="term" value="P:kinetochore organization"/>
    <property type="evidence" value="ECO:0007669"/>
    <property type="project" value="TreeGrafter"/>
</dbReference>
<dbReference type="EMBL" id="HACM01009796">
    <property type="protein sequence ID" value="CRZ10238.1"/>
    <property type="molecule type" value="Transcribed_RNA"/>
</dbReference>
<evidence type="ECO:0000256" key="1">
    <source>
        <dbReference type="ARBA" id="ARBA00004123"/>
    </source>
</evidence>
<evidence type="ECO:0000256" key="9">
    <source>
        <dbReference type="ARBA" id="ARBA00023242"/>
    </source>
</evidence>
<keyword evidence="8 12" id="KW-0175">Coiled coil</keyword>
<dbReference type="PANTHER" id="PTHR21650">
    <property type="entry name" value="MEMBRALIN/KINETOCHORE PROTEIN NUF2"/>
    <property type="match status" value="1"/>
</dbReference>
<organism evidence="15">
    <name type="scientific">Spongospora subterranea</name>
    <dbReference type="NCBI Taxonomy" id="70186"/>
    <lineage>
        <taxon>Eukaryota</taxon>
        <taxon>Sar</taxon>
        <taxon>Rhizaria</taxon>
        <taxon>Endomyxa</taxon>
        <taxon>Phytomyxea</taxon>
        <taxon>Plasmodiophorida</taxon>
        <taxon>Plasmodiophoridae</taxon>
        <taxon>Spongospora</taxon>
    </lineage>
</organism>
<accession>A0A0H5R7Y2</accession>
<dbReference type="Pfam" id="PF03800">
    <property type="entry name" value="Nuf2"/>
    <property type="match status" value="1"/>
</dbReference>
<evidence type="ECO:0000256" key="8">
    <source>
        <dbReference type="ARBA" id="ARBA00023054"/>
    </source>
</evidence>
<sequence>FPNRWGFCIGEMSSYYSFPVLPVADLVAWLANLPEPDPPFTVADIGAPTSSTVTVIYYQFVEMLMGVSLNDQHITDIDTAHPQLHEQSISQSIMIKSLASLMNVVGVRDFSWRDIVYPEKKRTIRNLSAIINFAKFRQDRLETFHEYLEQTEQLANEKAKLNEEMDTVNSQRDALRRQRDLEAPKLKQTIAESEELADKLAKLQKESTALRHEVHEEKQKTAKLNDVSEGDKFKFLNMRSDIEKISSQIVRSPERLKRTLTSMTESVEAEKREIDSVTKTMRQLDDRLALIKKADGRTNKRINEIVEITEVLSQCKQSAKEIKELATAVGVNEDHINETVREERFVREQLSKATDRLMRLQSQFEKKKLDADMALKEVEAEKASVLEKLKQQTKQIQDNKAEAEETRREITMIESNHEESTLALRKKFEQLNFQVNNYHQTMMDIMAGSTLNNVQINPE</sequence>
<evidence type="ECO:0000259" key="13">
    <source>
        <dbReference type="Pfam" id="PF03800"/>
    </source>
</evidence>
<evidence type="ECO:0000256" key="6">
    <source>
        <dbReference type="ARBA" id="ARBA00022776"/>
    </source>
</evidence>
<dbReference type="Pfam" id="PF18595">
    <property type="entry name" value="Nuf2_DHR10-like"/>
    <property type="match status" value="1"/>
</dbReference>
<evidence type="ECO:0000313" key="15">
    <source>
        <dbReference type="EMBL" id="CRZ10238.1"/>
    </source>
</evidence>
<dbReference type="PANTHER" id="PTHR21650:SF2">
    <property type="entry name" value="KINETOCHORE PROTEIN NUF2"/>
    <property type="match status" value="1"/>
</dbReference>
<dbReference type="GO" id="GO:0044877">
    <property type="term" value="F:protein-containing complex binding"/>
    <property type="evidence" value="ECO:0007669"/>
    <property type="project" value="TreeGrafter"/>
</dbReference>
<evidence type="ECO:0000259" key="14">
    <source>
        <dbReference type="Pfam" id="PF18595"/>
    </source>
</evidence>
<feature type="coiled-coil region" evidence="12">
    <location>
        <begin position="350"/>
        <end position="416"/>
    </location>
</feature>
<reference evidence="15" key="1">
    <citation type="submission" date="2015-04" db="EMBL/GenBank/DDBJ databases">
        <title>The genome sequence of the plant pathogenic Rhizarian Plasmodiophora brassicae reveals insights in its biotrophic life cycle and the origin of chitin synthesis.</title>
        <authorList>
            <person name="Schwelm A."/>
            <person name="Fogelqvist J."/>
            <person name="Knaust A."/>
            <person name="Julke S."/>
            <person name="Lilja T."/>
            <person name="Dhandapani V."/>
            <person name="Bonilla-Rosso G."/>
            <person name="Karlsson M."/>
            <person name="Shevchenko A."/>
            <person name="Choi S.R."/>
            <person name="Kim H.G."/>
            <person name="Park J.Y."/>
            <person name="Lim Y.P."/>
            <person name="Ludwig-Muller J."/>
            <person name="Dixelius C."/>
        </authorList>
    </citation>
    <scope>NUCLEOTIDE SEQUENCE</scope>
    <source>
        <tissue evidence="15">Potato root galls</tissue>
    </source>
</reference>
<dbReference type="GO" id="GO:0051315">
    <property type="term" value="P:attachment of mitotic spindle microtubules to kinetochore"/>
    <property type="evidence" value="ECO:0007669"/>
    <property type="project" value="TreeGrafter"/>
</dbReference>
<keyword evidence="9" id="KW-0539">Nucleus</keyword>
<dbReference type="GO" id="GO:0045132">
    <property type="term" value="P:meiotic chromosome segregation"/>
    <property type="evidence" value="ECO:0007669"/>
    <property type="project" value="TreeGrafter"/>
</dbReference>
<comment type="similarity">
    <text evidence="3">Belongs to the NUF2 family.</text>
</comment>
<evidence type="ECO:0000256" key="5">
    <source>
        <dbReference type="ARBA" id="ARBA00022618"/>
    </source>
</evidence>
<keyword evidence="10" id="KW-0131">Cell cycle</keyword>
<proteinExistence type="inferred from homology"/>